<evidence type="ECO:0000313" key="13">
    <source>
        <dbReference type="Proteomes" id="UP000546162"/>
    </source>
</evidence>
<evidence type="ECO:0000256" key="5">
    <source>
        <dbReference type="ARBA" id="ARBA00022989"/>
    </source>
</evidence>
<keyword evidence="4 10" id="KW-0812">Transmembrane</keyword>
<evidence type="ECO:0000256" key="3">
    <source>
        <dbReference type="ARBA" id="ARBA00022475"/>
    </source>
</evidence>
<dbReference type="Pfam" id="PF00691">
    <property type="entry name" value="OmpA"/>
    <property type="match status" value="1"/>
</dbReference>
<organism evidence="12 13">
    <name type="scientific">Actinoplanes octamycinicus</name>
    <dbReference type="NCBI Taxonomy" id="135948"/>
    <lineage>
        <taxon>Bacteria</taxon>
        <taxon>Bacillati</taxon>
        <taxon>Actinomycetota</taxon>
        <taxon>Actinomycetes</taxon>
        <taxon>Micromonosporales</taxon>
        <taxon>Micromonosporaceae</taxon>
        <taxon>Actinoplanes</taxon>
    </lineage>
</organism>
<dbReference type="Gene3D" id="3.30.1330.60">
    <property type="entry name" value="OmpA-like domain"/>
    <property type="match status" value="1"/>
</dbReference>
<comment type="subcellular location">
    <subcellularLocation>
        <location evidence="1">Cell membrane</location>
        <topology evidence="1">Single-pass membrane protein</topology>
    </subcellularLocation>
</comment>
<dbReference type="PANTHER" id="PTHR30329">
    <property type="entry name" value="STATOR ELEMENT OF FLAGELLAR MOTOR COMPLEX"/>
    <property type="match status" value="1"/>
</dbReference>
<dbReference type="InterPro" id="IPR006665">
    <property type="entry name" value="OmpA-like"/>
</dbReference>
<gene>
    <name evidence="12" type="ORF">BJY16_001113</name>
</gene>
<evidence type="ECO:0000256" key="2">
    <source>
        <dbReference type="ARBA" id="ARBA00008914"/>
    </source>
</evidence>
<feature type="transmembrane region" description="Helical" evidence="10">
    <location>
        <begin position="28"/>
        <end position="48"/>
    </location>
</feature>
<proteinExistence type="inferred from homology"/>
<keyword evidence="5 10" id="KW-1133">Transmembrane helix</keyword>
<keyword evidence="13" id="KW-1185">Reference proteome</keyword>
<reference evidence="12 13" key="1">
    <citation type="submission" date="2020-08" db="EMBL/GenBank/DDBJ databases">
        <title>Sequencing the genomes of 1000 actinobacteria strains.</title>
        <authorList>
            <person name="Klenk H.-P."/>
        </authorList>
    </citation>
    <scope>NUCLEOTIDE SEQUENCE [LARGE SCALE GENOMIC DNA]</scope>
    <source>
        <strain evidence="12 13">DSM 45809</strain>
    </source>
</reference>
<feature type="domain" description="OmpA-like" evidence="11">
    <location>
        <begin position="170"/>
        <end position="290"/>
    </location>
</feature>
<feature type="region of interest" description="Disordered" evidence="9">
    <location>
        <begin position="92"/>
        <end position="114"/>
    </location>
</feature>
<dbReference type="AlphaFoldDB" id="A0A7W7GSS8"/>
<comment type="caution">
    <text evidence="12">The sequence shown here is derived from an EMBL/GenBank/DDBJ whole genome shotgun (WGS) entry which is preliminary data.</text>
</comment>
<dbReference type="RefSeq" id="WP_185038042.1">
    <property type="nucleotide sequence ID" value="NZ_BAABFG010000005.1"/>
</dbReference>
<feature type="compositionally biased region" description="Low complexity" evidence="9">
    <location>
        <begin position="331"/>
        <end position="349"/>
    </location>
</feature>
<feature type="coiled-coil region" evidence="8">
    <location>
        <begin position="114"/>
        <end position="146"/>
    </location>
</feature>
<comment type="similarity">
    <text evidence="2">Belongs to the MotB family.</text>
</comment>
<name>A0A7W7GSS8_9ACTN</name>
<keyword evidence="8" id="KW-0175">Coiled coil</keyword>
<dbReference type="InterPro" id="IPR025713">
    <property type="entry name" value="MotB-like_N_dom"/>
</dbReference>
<evidence type="ECO:0000256" key="8">
    <source>
        <dbReference type="SAM" id="Coils"/>
    </source>
</evidence>
<accession>A0A7W7GSS8</accession>
<evidence type="ECO:0000256" key="1">
    <source>
        <dbReference type="ARBA" id="ARBA00004162"/>
    </source>
</evidence>
<evidence type="ECO:0000256" key="7">
    <source>
        <dbReference type="PROSITE-ProRule" id="PRU00473"/>
    </source>
</evidence>
<dbReference type="SUPFAM" id="SSF103088">
    <property type="entry name" value="OmpA-like"/>
    <property type="match status" value="1"/>
</dbReference>
<dbReference type="PROSITE" id="PS51123">
    <property type="entry name" value="OMPA_2"/>
    <property type="match status" value="1"/>
</dbReference>
<dbReference type="Proteomes" id="UP000546162">
    <property type="component" value="Unassembled WGS sequence"/>
</dbReference>
<protein>
    <submittedName>
        <fullName evidence="12">Chemotaxis protein MotB</fullName>
    </submittedName>
</protein>
<evidence type="ECO:0000256" key="4">
    <source>
        <dbReference type="ARBA" id="ARBA00022692"/>
    </source>
</evidence>
<evidence type="ECO:0000256" key="6">
    <source>
        <dbReference type="ARBA" id="ARBA00023136"/>
    </source>
</evidence>
<keyword evidence="6 7" id="KW-0472">Membrane</keyword>
<evidence type="ECO:0000259" key="11">
    <source>
        <dbReference type="PROSITE" id="PS51123"/>
    </source>
</evidence>
<evidence type="ECO:0000256" key="10">
    <source>
        <dbReference type="SAM" id="Phobius"/>
    </source>
</evidence>
<feature type="compositionally biased region" description="Polar residues" evidence="9">
    <location>
        <begin position="350"/>
        <end position="361"/>
    </location>
</feature>
<dbReference type="InterPro" id="IPR050330">
    <property type="entry name" value="Bact_OuterMem_StrucFunc"/>
</dbReference>
<dbReference type="Pfam" id="PF13677">
    <property type="entry name" value="MotB_plug"/>
    <property type="match status" value="1"/>
</dbReference>
<dbReference type="InterPro" id="IPR036737">
    <property type="entry name" value="OmpA-like_sf"/>
</dbReference>
<feature type="region of interest" description="Disordered" evidence="9">
    <location>
        <begin position="328"/>
        <end position="361"/>
    </location>
</feature>
<evidence type="ECO:0000313" key="12">
    <source>
        <dbReference type="EMBL" id="MBB4737654.1"/>
    </source>
</evidence>
<keyword evidence="3" id="KW-1003">Cell membrane</keyword>
<evidence type="ECO:0000256" key="9">
    <source>
        <dbReference type="SAM" id="MobiDB-lite"/>
    </source>
</evidence>
<dbReference type="CDD" id="cd07185">
    <property type="entry name" value="OmpA_C-like"/>
    <property type="match status" value="1"/>
</dbReference>
<dbReference type="GO" id="GO:0005886">
    <property type="term" value="C:plasma membrane"/>
    <property type="evidence" value="ECO:0007669"/>
    <property type="project" value="UniProtKB-SubCell"/>
</dbReference>
<dbReference type="EMBL" id="JACHNB010000001">
    <property type="protein sequence ID" value="MBB4737654.1"/>
    <property type="molecule type" value="Genomic_DNA"/>
</dbReference>
<feature type="region of interest" description="Disordered" evidence="9">
    <location>
        <begin position="1"/>
        <end position="21"/>
    </location>
</feature>
<dbReference type="PANTHER" id="PTHR30329:SF21">
    <property type="entry name" value="LIPOPROTEIN YIAD-RELATED"/>
    <property type="match status" value="1"/>
</dbReference>
<sequence>MSSGGGGAKRKKKGHEEHEEHVNHERWLVSYADMLTLLFVLFVVLFSMSDINQKKFAQLAQGLSASFGSKSAAFTGNYAPLDGASNNAQIVQIDPGANPGDGSSGTEGLNQKQKEAVERAIQAEDRKKASANADKAVKEAENMKAIENKISDALAAAKLLNNVKFTIDQRGLVITVVTNEVVFAGDRADLRPTGEKILGAIAPTLAKLPNNIEVDGNTNQLKAKTKYYPSGWELSAARASTTVRYFTGHGIPKKRLSAVGFSDTKPLIDPKDPRSITMNRRVDVVVLTMLTADQAALLPAAAGSDAKLHAGQTTAEAKAAAEAAAKKVEADNASAGTGTTGSTGTTGTTDHSTLITADTRN</sequence>